<dbReference type="Proteomes" id="UP000837932">
    <property type="component" value="Unassembled WGS sequence"/>
</dbReference>
<accession>A0ABM9AQ08</accession>
<sequence>MEKVDAMKKTLLIFLILTASVAHAQNRLVEGTVSYVNNNSVYVRFENTKNLTTKDTLMVFINKRWVKSLVVQTVSSKSCITTSFVSNEILVGFKVGYYQRIDETNIEKIIKPSIVEIKKDSIPLSKTIAARVDTKAKKQSFNGRFSVSTNGSMNQAEKSFNRIRTAFALNINNINGGKFSFENYFIYSQRFGVEQTQRNFKNDFKIYSLSTTYDINENTNLSIGRKINNRMANMGAIDGLHIEHKYKKLILGGFGGFRPDDLDYSFNASLLQFGAFVAHETEFGKGQSQTSLAFAEQKNNLRTDRRFIYLQHTNAIIKNLNLFYSIELDLFQNINGVKSNKINLTSTYISLRYKPYKKMNITASYDNRRNVIYYETYRTYIDQLLNQETRQGVRLNVNYNISKFVHFNASGFYRYQESKPEPTKNYVVNLTFPQIPSINASLSLNVNAMQTYYFNGNIYGARLNKDLFKSRLSAELNYRKVDYTFLNTEQPSLKQDIVGFSANIYGKKRTSLMFSYEGTFEPNQNYNRYYITLSQRFRSKK</sequence>
<organism evidence="2 3">
    <name type="scientific">Emticicia aquatica</name>
    <dbReference type="NCBI Taxonomy" id="1681835"/>
    <lineage>
        <taxon>Bacteria</taxon>
        <taxon>Pseudomonadati</taxon>
        <taxon>Bacteroidota</taxon>
        <taxon>Cytophagia</taxon>
        <taxon>Cytophagales</taxon>
        <taxon>Leadbetterellaceae</taxon>
        <taxon>Emticicia</taxon>
    </lineage>
</organism>
<keyword evidence="3" id="KW-1185">Reference proteome</keyword>
<evidence type="ECO:0008006" key="4">
    <source>
        <dbReference type="Google" id="ProtNLM"/>
    </source>
</evidence>
<keyword evidence="1" id="KW-0732">Signal</keyword>
<feature type="signal peptide" evidence="1">
    <location>
        <begin position="1"/>
        <end position="24"/>
    </location>
</feature>
<gene>
    <name evidence="2" type="ORF">EMA8858_01883</name>
</gene>
<name>A0ABM9AQ08_9BACT</name>
<feature type="chain" id="PRO_5046690150" description="Outer membrane beta-barrel protein" evidence="1">
    <location>
        <begin position="25"/>
        <end position="541"/>
    </location>
</feature>
<evidence type="ECO:0000313" key="3">
    <source>
        <dbReference type="Proteomes" id="UP000837932"/>
    </source>
</evidence>
<dbReference type="EMBL" id="CAKLPY010000001">
    <property type="protein sequence ID" value="CAH0995756.1"/>
    <property type="molecule type" value="Genomic_DNA"/>
</dbReference>
<proteinExistence type="predicted"/>
<reference evidence="2" key="1">
    <citation type="submission" date="2021-12" db="EMBL/GenBank/DDBJ databases">
        <authorList>
            <person name="Rodrigo-Torres L."/>
            <person name="Arahal R. D."/>
            <person name="Lucena T."/>
        </authorList>
    </citation>
    <scope>NUCLEOTIDE SEQUENCE</scope>
    <source>
        <strain evidence="2">CECT 8858</strain>
    </source>
</reference>
<protein>
    <recommendedName>
        <fullName evidence="4">Outer membrane beta-barrel protein</fullName>
    </recommendedName>
</protein>
<evidence type="ECO:0000313" key="2">
    <source>
        <dbReference type="EMBL" id="CAH0995756.1"/>
    </source>
</evidence>
<evidence type="ECO:0000256" key="1">
    <source>
        <dbReference type="SAM" id="SignalP"/>
    </source>
</evidence>
<comment type="caution">
    <text evidence="2">The sequence shown here is derived from an EMBL/GenBank/DDBJ whole genome shotgun (WGS) entry which is preliminary data.</text>
</comment>